<dbReference type="EMBL" id="KZ824595">
    <property type="protein sequence ID" value="RAK83199.1"/>
    <property type="molecule type" value="Genomic_DNA"/>
</dbReference>
<reference evidence="1" key="1">
    <citation type="submission" date="2018-02" db="EMBL/GenBank/DDBJ databases">
        <title>The genomes of Aspergillus section Nigri reveals drivers in fungal speciation.</title>
        <authorList>
            <consortium name="DOE Joint Genome Institute"/>
            <person name="Vesth T.C."/>
            <person name="Nybo J."/>
            <person name="Theobald S."/>
            <person name="Brandl J."/>
            <person name="Frisvad J.C."/>
            <person name="Nielsen K.F."/>
            <person name="Lyhne E.K."/>
            <person name="Kogle M.E."/>
            <person name="Kuo A."/>
            <person name="Riley R."/>
            <person name="Clum A."/>
            <person name="Nolan M."/>
            <person name="Lipzen A."/>
            <person name="Salamov A."/>
            <person name="Henrissat B."/>
            <person name="Wiebenga A."/>
            <person name="De vries R.P."/>
            <person name="Grigoriev I.V."/>
            <person name="Mortensen U.H."/>
            <person name="Andersen M.R."/>
            <person name="Baker S.E."/>
        </authorList>
    </citation>
    <scope>NUCLEOTIDE SEQUENCE</scope>
    <source>
        <strain evidence="1">CBS 115574</strain>
    </source>
</reference>
<proteinExistence type="predicted"/>
<keyword evidence="2" id="KW-1185">Reference proteome</keyword>
<accession>A0ACD1HZL6</accession>
<sequence length="166" mass="18947">MGSKEMRKLTVVRCITFAVSRSVKMSIFVKTRTHQVWFMHSLHAGMHKMHKKLVQVEIPPSHTNPVPPFFLPFFPSEIHQSIITAPAREKEMRERRAWEQKSDLTPHGDIGAGWCLLAAAQGEKSQLGLRDIIPEEGRNHRPHRMDWKIRNGAPNGAVEQVSLLSD</sequence>
<protein>
    <submittedName>
        <fullName evidence="1">Uncharacterized protein</fullName>
    </submittedName>
</protein>
<dbReference type="Proteomes" id="UP000249748">
    <property type="component" value="Unassembled WGS sequence"/>
</dbReference>
<name>A0ACD1HZL6_9EURO</name>
<organism evidence="1 2">
    <name type="scientific">Aspergillus costaricaensis CBS 115574</name>
    <dbReference type="NCBI Taxonomy" id="1448317"/>
    <lineage>
        <taxon>Eukaryota</taxon>
        <taxon>Fungi</taxon>
        <taxon>Dikarya</taxon>
        <taxon>Ascomycota</taxon>
        <taxon>Pezizomycotina</taxon>
        <taxon>Eurotiomycetes</taxon>
        <taxon>Eurotiomycetidae</taxon>
        <taxon>Eurotiales</taxon>
        <taxon>Aspergillaceae</taxon>
        <taxon>Aspergillus</taxon>
        <taxon>Aspergillus subgen. Circumdati</taxon>
    </lineage>
</organism>
<evidence type="ECO:0000313" key="1">
    <source>
        <dbReference type="EMBL" id="RAK83199.1"/>
    </source>
</evidence>
<gene>
    <name evidence="1" type="ORF">BO79DRAFT_222769</name>
</gene>
<evidence type="ECO:0000313" key="2">
    <source>
        <dbReference type="Proteomes" id="UP000249748"/>
    </source>
</evidence>